<keyword evidence="11" id="KW-1185">Reference proteome</keyword>
<feature type="compositionally biased region" description="Basic and acidic residues" evidence="8">
    <location>
        <begin position="14"/>
        <end position="28"/>
    </location>
</feature>
<dbReference type="GO" id="GO:0004577">
    <property type="term" value="F:N-acetylglucosaminyldiphosphodolichol N-acetylglucosaminyltransferase activity"/>
    <property type="evidence" value="ECO:0007669"/>
    <property type="project" value="UniProtKB-EC"/>
</dbReference>
<dbReference type="GO" id="GO:0043541">
    <property type="term" value="C:UDP-N-acetylglucosamine transferase complex"/>
    <property type="evidence" value="ECO:0007669"/>
    <property type="project" value="TreeGrafter"/>
</dbReference>
<dbReference type="Gene3D" id="3.40.50.2000">
    <property type="entry name" value="Glycogen Phosphorylase B"/>
    <property type="match status" value="1"/>
</dbReference>
<dbReference type="PANTHER" id="PTHR47043">
    <property type="entry name" value="UDP-N-ACETYLGLUCOSAMINE TRANSFERASE SUBUNIT ALG13"/>
    <property type="match status" value="1"/>
</dbReference>
<comment type="function">
    <text evidence="4 7">Involved in protein N-glycosylation. Essential for the second step of the dolichol-linked oligosaccharide pathway.</text>
</comment>
<evidence type="ECO:0000256" key="6">
    <source>
        <dbReference type="ARBA" id="ARBA00048184"/>
    </source>
</evidence>
<comment type="subcellular location">
    <subcellularLocation>
        <location evidence="7">Endoplasmic reticulum</location>
    </subcellularLocation>
</comment>
<evidence type="ECO:0000256" key="1">
    <source>
        <dbReference type="ARBA" id="ARBA00011198"/>
    </source>
</evidence>
<comment type="similarity">
    <text evidence="7">Belongs to the glycosyltransferase 28 family.</text>
</comment>
<feature type="domain" description="Glycosyl transferase family 28 C-terminal" evidence="9">
    <location>
        <begin position="61"/>
        <end position="192"/>
    </location>
</feature>
<dbReference type="AlphaFoldDB" id="A0AAE0IVA0"/>
<dbReference type="GO" id="GO:0006488">
    <property type="term" value="P:dolichol-linked oligosaccharide biosynthetic process"/>
    <property type="evidence" value="ECO:0007669"/>
    <property type="project" value="TreeGrafter"/>
</dbReference>
<dbReference type="Pfam" id="PF04101">
    <property type="entry name" value="Glyco_tran_28_C"/>
    <property type="match status" value="1"/>
</dbReference>
<evidence type="ECO:0000259" key="9">
    <source>
        <dbReference type="Pfam" id="PF04101"/>
    </source>
</evidence>
<keyword evidence="7" id="KW-0256">Endoplasmic reticulum</keyword>
<evidence type="ECO:0000313" key="11">
    <source>
        <dbReference type="Proteomes" id="UP001286456"/>
    </source>
</evidence>
<feature type="region of interest" description="Disordered" evidence="8">
    <location>
        <begin position="1"/>
        <end position="53"/>
    </location>
</feature>
<proteinExistence type="inferred from homology"/>
<reference evidence="10" key="2">
    <citation type="submission" date="2023-06" db="EMBL/GenBank/DDBJ databases">
        <authorList>
            <consortium name="Lawrence Berkeley National Laboratory"/>
            <person name="Haridas S."/>
            <person name="Hensen N."/>
            <person name="Bonometti L."/>
            <person name="Westerberg I."/>
            <person name="Brannstrom I.O."/>
            <person name="Guillou S."/>
            <person name="Cros-Aarteil S."/>
            <person name="Calhoun S."/>
            <person name="Kuo A."/>
            <person name="Mondo S."/>
            <person name="Pangilinan J."/>
            <person name="Riley R."/>
            <person name="Labutti K."/>
            <person name="Andreopoulos B."/>
            <person name="Lipzen A."/>
            <person name="Chen C."/>
            <person name="Yanf M."/>
            <person name="Daum C."/>
            <person name="Ng V."/>
            <person name="Clum A."/>
            <person name="Steindorff A."/>
            <person name="Ohm R."/>
            <person name="Martin F."/>
            <person name="Silar P."/>
            <person name="Natvig D."/>
            <person name="Lalanne C."/>
            <person name="Gautier V."/>
            <person name="Ament-Velasquez S.L."/>
            <person name="Kruys A."/>
            <person name="Hutchinson M.I."/>
            <person name="Powell A.J."/>
            <person name="Barry K."/>
            <person name="Miller A.N."/>
            <person name="Grigoriev I.V."/>
            <person name="Debuchy R."/>
            <person name="Gladieux P."/>
            <person name="Thoren M.H."/>
            <person name="Johannesson H."/>
        </authorList>
    </citation>
    <scope>NUCLEOTIDE SEQUENCE</scope>
    <source>
        <strain evidence="10">SMH4131-1</strain>
    </source>
</reference>
<keyword evidence="7" id="KW-0328">Glycosyltransferase</keyword>
<comment type="catalytic activity">
    <reaction evidence="6">
        <text>an N-acetyl-alpha-D-glucosaminyl-diphospho-di-trans,poly-cis-dolichol + UDP-N-acetyl-alpha-D-glucosamine = an N,N'-diacetylchitobiosyl-diphospho-di-trans,poly-cis-dolichol + UDP + H(+)</text>
        <dbReference type="Rhea" id="RHEA:23380"/>
        <dbReference type="Rhea" id="RHEA-COMP:19507"/>
        <dbReference type="Rhea" id="RHEA-COMP:19510"/>
        <dbReference type="ChEBI" id="CHEBI:15378"/>
        <dbReference type="ChEBI" id="CHEBI:57269"/>
        <dbReference type="ChEBI" id="CHEBI:57705"/>
        <dbReference type="ChEBI" id="CHEBI:58223"/>
        <dbReference type="ChEBI" id="CHEBI:58427"/>
        <dbReference type="EC" id="2.4.1.141"/>
    </reaction>
</comment>
<dbReference type="InterPro" id="IPR007235">
    <property type="entry name" value="Glyco_trans_28_C"/>
</dbReference>
<dbReference type="PANTHER" id="PTHR47043:SF1">
    <property type="entry name" value="UDP-N-ACETYLGLUCOSAMINE TRANSFERASE SUBUNIT ALG13"/>
    <property type="match status" value="1"/>
</dbReference>
<dbReference type="Proteomes" id="UP001286456">
    <property type="component" value="Unassembled WGS sequence"/>
</dbReference>
<sequence>MSSSSRGLGQNTRDGIKRIPDGEDDKSHISSQARDNKRPKHQDSTNDDDDMTPAATLSRRCFVTIGATAGFRQLLAEIIQPEFLKCLSDHGFDVLDVQCGPDHPWFEEHTKTLDNTQTHGIQIRSFEYTKNIQDHMLACRNQPGVRQAGCVISHAGSGTILEALRYEVPLVVVPNPTLMDNHQAELAEECEAQKWAVYGRLGKLPDAISRSQELVVQSGLNDLAPYSPPPFPVPESERVTLFDWMVLTCYPEELAKQQHLRDLRSVTENFQHEQAPAGHGIKDHGKLIFD</sequence>
<accession>A0AAE0IVA0</accession>
<protein>
    <recommendedName>
        <fullName evidence="3 7">UDP-N-acetylglucosamine transferase subunit ALG13</fullName>
        <ecNumber evidence="2 7">2.4.1.141</ecNumber>
    </recommendedName>
    <alternativeName>
        <fullName evidence="5 7">Asparagine-linked glycosylation protein 13</fullName>
    </alternativeName>
</protein>
<reference evidence="10" key="1">
    <citation type="journal article" date="2023" name="Mol. Phylogenet. Evol.">
        <title>Genome-scale phylogeny and comparative genomics of the fungal order Sordariales.</title>
        <authorList>
            <person name="Hensen N."/>
            <person name="Bonometti L."/>
            <person name="Westerberg I."/>
            <person name="Brannstrom I.O."/>
            <person name="Guillou S."/>
            <person name="Cros-Aarteil S."/>
            <person name="Calhoun S."/>
            <person name="Haridas S."/>
            <person name="Kuo A."/>
            <person name="Mondo S."/>
            <person name="Pangilinan J."/>
            <person name="Riley R."/>
            <person name="LaButti K."/>
            <person name="Andreopoulos B."/>
            <person name="Lipzen A."/>
            <person name="Chen C."/>
            <person name="Yan M."/>
            <person name="Daum C."/>
            <person name="Ng V."/>
            <person name="Clum A."/>
            <person name="Steindorff A."/>
            <person name="Ohm R.A."/>
            <person name="Martin F."/>
            <person name="Silar P."/>
            <person name="Natvig D.O."/>
            <person name="Lalanne C."/>
            <person name="Gautier V."/>
            <person name="Ament-Velasquez S.L."/>
            <person name="Kruys A."/>
            <person name="Hutchinson M.I."/>
            <person name="Powell A.J."/>
            <person name="Barry K."/>
            <person name="Miller A.N."/>
            <person name="Grigoriev I.V."/>
            <person name="Debuchy R."/>
            <person name="Gladieux P."/>
            <person name="Hiltunen Thoren M."/>
            <person name="Johannesson H."/>
        </authorList>
    </citation>
    <scope>NUCLEOTIDE SEQUENCE</scope>
    <source>
        <strain evidence="10">SMH4131-1</strain>
    </source>
</reference>
<evidence type="ECO:0000256" key="7">
    <source>
        <dbReference type="RuleBase" id="RU362128"/>
    </source>
</evidence>
<comment type="subunit">
    <text evidence="1 7">Heterodimer with ALG14 to form a functional enzyme.</text>
</comment>
<dbReference type="EMBL" id="JAUEPO010000002">
    <property type="protein sequence ID" value="KAK3331913.1"/>
    <property type="molecule type" value="Genomic_DNA"/>
</dbReference>
<feature type="compositionally biased region" description="Polar residues" evidence="8">
    <location>
        <begin position="1"/>
        <end position="13"/>
    </location>
</feature>
<gene>
    <name evidence="7" type="primary">ALG13</name>
    <name evidence="10" type="ORF">B0T19DRAFT_88822</name>
</gene>
<keyword evidence="7" id="KW-0808">Transferase</keyword>
<name>A0AAE0IVA0_9PEZI</name>
<dbReference type="SUPFAM" id="SSF53756">
    <property type="entry name" value="UDP-Glycosyltransferase/glycogen phosphorylase"/>
    <property type="match status" value="1"/>
</dbReference>
<evidence type="ECO:0000313" key="10">
    <source>
        <dbReference type="EMBL" id="KAK3331913.1"/>
    </source>
</evidence>
<evidence type="ECO:0000256" key="2">
    <source>
        <dbReference type="ARBA" id="ARBA00012614"/>
    </source>
</evidence>
<evidence type="ECO:0000256" key="3">
    <source>
        <dbReference type="ARBA" id="ARBA00017468"/>
    </source>
</evidence>
<comment type="caution">
    <text evidence="10">The sequence shown here is derived from an EMBL/GenBank/DDBJ whole genome shotgun (WGS) entry which is preliminary data.</text>
</comment>
<dbReference type="EC" id="2.4.1.141" evidence="2 7"/>
<evidence type="ECO:0000256" key="8">
    <source>
        <dbReference type="SAM" id="MobiDB-lite"/>
    </source>
</evidence>
<dbReference type="InterPro" id="IPR052474">
    <property type="entry name" value="UDP-GlcNAc_transferase"/>
</dbReference>
<evidence type="ECO:0000256" key="5">
    <source>
        <dbReference type="ARBA" id="ARBA00032061"/>
    </source>
</evidence>
<evidence type="ECO:0000256" key="4">
    <source>
        <dbReference type="ARBA" id="ARBA00024804"/>
    </source>
</evidence>
<organism evidence="10 11">
    <name type="scientific">Cercophora scortea</name>
    <dbReference type="NCBI Taxonomy" id="314031"/>
    <lineage>
        <taxon>Eukaryota</taxon>
        <taxon>Fungi</taxon>
        <taxon>Dikarya</taxon>
        <taxon>Ascomycota</taxon>
        <taxon>Pezizomycotina</taxon>
        <taxon>Sordariomycetes</taxon>
        <taxon>Sordariomycetidae</taxon>
        <taxon>Sordariales</taxon>
        <taxon>Lasiosphaeriaceae</taxon>
        <taxon>Cercophora</taxon>
    </lineage>
</organism>